<dbReference type="SUPFAM" id="SSF57716">
    <property type="entry name" value="Glucocorticoid receptor-like (DNA-binding domain)"/>
    <property type="match status" value="1"/>
</dbReference>
<gene>
    <name evidence="7" type="ORF">HPB48_026427</name>
</gene>
<dbReference type="GO" id="GO:0003677">
    <property type="term" value="F:DNA binding"/>
    <property type="evidence" value="ECO:0007669"/>
    <property type="project" value="UniProtKB-UniRule"/>
</dbReference>
<dbReference type="Pfam" id="PF05485">
    <property type="entry name" value="THAP"/>
    <property type="match status" value="1"/>
</dbReference>
<dbReference type="PROSITE" id="PS50950">
    <property type="entry name" value="ZF_THAP"/>
    <property type="match status" value="1"/>
</dbReference>
<sequence>MPSRRRDFCFAPGCRGGYSRVKDAPKASLFNVPRDEERRKQWDKNLHRADKVLDEMCAACKLHFEPRCVIKNYDYWLRGPYFARVKPNYQTMLFPRFFRIFRLPDKNNPNTKNEEMVFGKRINDEQ</sequence>
<protein>
    <recommendedName>
        <fullName evidence="6">THAP-type domain-containing protein</fullName>
    </recommendedName>
</protein>
<evidence type="ECO:0000313" key="7">
    <source>
        <dbReference type="EMBL" id="KAH9384420.1"/>
    </source>
</evidence>
<evidence type="ECO:0000256" key="3">
    <source>
        <dbReference type="ARBA" id="ARBA00022833"/>
    </source>
</evidence>
<dbReference type="EMBL" id="JABSTR010002334">
    <property type="protein sequence ID" value="KAH9384420.1"/>
    <property type="molecule type" value="Genomic_DNA"/>
</dbReference>
<evidence type="ECO:0000313" key="8">
    <source>
        <dbReference type="Proteomes" id="UP000821853"/>
    </source>
</evidence>
<comment type="caution">
    <text evidence="7">The sequence shown here is derived from an EMBL/GenBank/DDBJ whole genome shotgun (WGS) entry which is preliminary data.</text>
</comment>
<dbReference type="AlphaFoldDB" id="A0A9J6HAR0"/>
<proteinExistence type="predicted"/>
<evidence type="ECO:0000256" key="2">
    <source>
        <dbReference type="ARBA" id="ARBA00022771"/>
    </source>
</evidence>
<keyword evidence="4 5" id="KW-0238">DNA-binding</keyword>
<evidence type="ECO:0000259" key="6">
    <source>
        <dbReference type="PROSITE" id="PS50950"/>
    </source>
</evidence>
<keyword evidence="1" id="KW-0479">Metal-binding</keyword>
<evidence type="ECO:0000256" key="5">
    <source>
        <dbReference type="PROSITE-ProRule" id="PRU00309"/>
    </source>
</evidence>
<name>A0A9J6HAR0_HAELO</name>
<dbReference type="Proteomes" id="UP000821853">
    <property type="component" value="Unassembled WGS sequence"/>
</dbReference>
<keyword evidence="8" id="KW-1185">Reference proteome</keyword>
<dbReference type="InterPro" id="IPR006612">
    <property type="entry name" value="THAP_Znf"/>
</dbReference>
<keyword evidence="3" id="KW-0862">Zinc</keyword>
<keyword evidence="2 5" id="KW-0863">Zinc-finger</keyword>
<organism evidence="7 8">
    <name type="scientific">Haemaphysalis longicornis</name>
    <name type="common">Bush tick</name>
    <dbReference type="NCBI Taxonomy" id="44386"/>
    <lineage>
        <taxon>Eukaryota</taxon>
        <taxon>Metazoa</taxon>
        <taxon>Ecdysozoa</taxon>
        <taxon>Arthropoda</taxon>
        <taxon>Chelicerata</taxon>
        <taxon>Arachnida</taxon>
        <taxon>Acari</taxon>
        <taxon>Parasitiformes</taxon>
        <taxon>Ixodida</taxon>
        <taxon>Ixodoidea</taxon>
        <taxon>Ixodidae</taxon>
        <taxon>Haemaphysalinae</taxon>
        <taxon>Haemaphysalis</taxon>
    </lineage>
</organism>
<reference evidence="7 8" key="1">
    <citation type="journal article" date="2020" name="Cell">
        <title>Large-Scale Comparative Analyses of Tick Genomes Elucidate Their Genetic Diversity and Vector Capacities.</title>
        <authorList>
            <consortium name="Tick Genome and Microbiome Consortium (TIGMIC)"/>
            <person name="Jia N."/>
            <person name="Wang J."/>
            <person name="Shi W."/>
            <person name="Du L."/>
            <person name="Sun Y."/>
            <person name="Zhan W."/>
            <person name="Jiang J.F."/>
            <person name="Wang Q."/>
            <person name="Zhang B."/>
            <person name="Ji P."/>
            <person name="Bell-Sakyi L."/>
            <person name="Cui X.M."/>
            <person name="Yuan T.T."/>
            <person name="Jiang B.G."/>
            <person name="Yang W.F."/>
            <person name="Lam T.T."/>
            <person name="Chang Q.C."/>
            <person name="Ding S.J."/>
            <person name="Wang X.J."/>
            <person name="Zhu J.G."/>
            <person name="Ruan X.D."/>
            <person name="Zhao L."/>
            <person name="Wei J.T."/>
            <person name="Ye R.Z."/>
            <person name="Que T.C."/>
            <person name="Du C.H."/>
            <person name="Zhou Y.H."/>
            <person name="Cheng J.X."/>
            <person name="Dai P.F."/>
            <person name="Guo W.B."/>
            <person name="Han X.H."/>
            <person name="Huang E.J."/>
            <person name="Li L.F."/>
            <person name="Wei W."/>
            <person name="Gao Y.C."/>
            <person name="Liu J.Z."/>
            <person name="Shao H.Z."/>
            <person name="Wang X."/>
            <person name="Wang C.C."/>
            <person name="Yang T.C."/>
            <person name="Huo Q.B."/>
            <person name="Li W."/>
            <person name="Chen H.Y."/>
            <person name="Chen S.E."/>
            <person name="Zhou L.G."/>
            <person name="Ni X.B."/>
            <person name="Tian J.H."/>
            <person name="Sheng Y."/>
            <person name="Liu T."/>
            <person name="Pan Y.S."/>
            <person name="Xia L.Y."/>
            <person name="Li J."/>
            <person name="Zhao F."/>
            <person name="Cao W.C."/>
        </authorList>
    </citation>
    <scope>NUCLEOTIDE SEQUENCE [LARGE SCALE GENOMIC DNA]</scope>
    <source>
        <strain evidence="7">HaeL-2018</strain>
    </source>
</reference>
<evidence type="ECO:0000256" key="4">
    <source>
        <dbReference type="ARBA" id="ARBA00023125"/>
    </source>
</evidence>
<evidence type="ECO:0000256" key="1">
    <source>
        <dbReference type="ARBA" id="ARBA00022723"/>
    </source>
</evidence>
<dbReference type="GO" id="GO:0008270">
    <property type="term" value="F:zinc ion binding"/>
    <property type="evidence" value="ECO:0007669"/>
    <property type="project" value="UniProtKB-KW"/>
</dbReference>
<feature type="domain" description="THAP-type" evidence="6">
    <location>
        <begin position="1"/>
        <end position="94"/>
    </location>
</feature>
<dbReference type="VEuPathDB" id="VectorBase:HLOH_055332"/>
<accession>A0A9J6HAR0</accession>